<dbReference type="Proteomes" id="UP000252038">
    <property type="component" value="Plasmid unnamed"/>
</dbReference>
<dbReference type="KEGG" id="chrb:DK843_22650"/>
<accession>A0A344UPF5</accession>
<evidence type="ECO:0000313" key="2">
    <source>
        <dbReference type="Proteomes" id="UP000252038"/>
    </source>
</evidence>
<geneLocation type="plasmid" evidence="1 2">
    <name>unnamed</name>
</geneLocation>
<name>A0A344UPF5_9NEIS</name>
<reference evidence="1 2" key="1">
    <citation type="submission" date="2018-05" db="EMBL/GenBank/DDBJ databases">
        <title>Genome sequencing, assembly and analysis of the novel insecticidal bacterium, Chromobacterium phragmitis.</title>
        <authorList>
            <person name="Sparks M.E."/>
            <person name="Blackburn M.B."/>
            <person name="Gundersen-Rindal D.E."/>
        </authorList>
    </citation>
    <scope>NUCLEOTIDE SEQUENCE [LARGE SCALE GENOMIC DNA]</scope>
    <source>
        <strain evidence="1">IIBBL 274-1</strain>
        <plasmid evidence="1 2">unnamed</plasmid>
    </source>
</reference>
<dbReference type="EMBL" id="CP029555">
    <property type="protein sequence ID" value="AXE37153.1"/>
    <property type="molecule type" value="Genomic_DNA"/>
</dbReference>
<evidence type="ECO:0000313" key="1">
    <source>
        <dbReference type="EMBL" id="AXE37153.1"/>
    </source>
</evidence>
<proteinExistence type="predicted"/>
<organism evidence="1 2">
    <name type="scientific">Chromobacterium phragmitis</name>
    <dbReference type="NCBI Taxonomy" id="2202141"/>
    <lineage>
        <taxon>Bacteria</taxon>
        <taxon>Pseudomonadati</taxon>
        <taxon>Pseudomonadota</taxon>
        <taxon>Betaproteobacteria</taxon>
        <taxon>Neisseriales</taxon>
        <taxon>Chromobacteriaceae</taxon>
        <taxon>Chromobacterium</taxon>
    </lineage>
</organism>
<dbReference type="RefSeq" id="WP_114074587.1">
    <property type="nucleotide sequence ID" value="NZ_CP029555.1"/>
</dbReference>
<sequence length="105" mass="11477">MNPLHLHDIPDTGAALAAVNAAHATGIIGTDTRTVMIPARDEHEGHYSMIVTLPWACLHCGGPRGEPSWTTSWDGSRRLNIHGWENPCGHTEKYSAIRARINEEG</sequence>
<gene>
    <name evidence="1" type="ORF">DK843_22650</name>
</gene>
<protein>
    <submittedName>
        <fullName evidence="1">Uncharacterized protein</fullName>
    </submittedName>
</protein>
<keyword evidence="1" id="KW-0614">Plasmid</keyword>
<dbReference type="AlphaFoldDB" id="A0A344UPF5"/>